<dbReference type="AlphaFoldDB" id="A0A9N8DAV2"/>
<reference evidence="1" key="1">
    <citation type="submission" date="2020-06" db="EMBL/GenBank/DDBJ databases">
        <authorList>
            <consortium name="Plant Systems Biology data submission"/>
        </authorList>
    </citation>
    <scope>NUCLEOTIDE SEQUENCE</scope>
    <source>
        <strain evidence="1">D6</strain>
    </source>
</reference>
<evidence type="ECO:0000313" key="2">
    <source>
        <dbReference type="Proteomes" id="UP001153069"/>
    </source>
</evidence>
<keyword evidence="2" id="KW-1185">Reference proteome</keyword>
<comment type="caution">
    <text evidence="1">The sequence shown here is derived from an EMBL/GenBank/DDBJ whole genome shotgun (WGS) entry which is preliminary data.</text>
</comment>
<evidence type="ECO:0000313" key="1">
    <source>
        <dbReference type="EMBL" id="CAB9497120.1"/>
    </source>
</evidence>
<proteinExistence type="predicted"/>
<gene>
    <name evidence="1" type="ORF">SEMRO_14_G010740.1</name>
</gene>
<dbReference type="Proteomes" id="UP001153069">
    <property type="component" value="Unassembled WGS sequence"/>
</dbReference>
<protein>
    <submittedName>
        <fullName evidence="1">Uncharacterized protein</fullName>
    </submittedName>
</protein>
<dbReference type="EMBL" id="CAICTM010000014">
    <property type="protein sequence ID" value="CAB9497120.1"/>
    <property type="molecule type" value="Genomic_DNA"/>
</dbReference>
<name>A0A9N8DAV2_9STRA</name>
<accession>A0A9N8DAV2</accession>
<organism evidence="1 2">
    <name type="scientific">Seminavis robusta</name>
    <dbReference type="NCBI Taxonomy" id="568900"/>
    <lineage>
        <taxon>Eukaryota</taxon>
        <taxon>Sar</taxon>
        <taxon>Stramenopiles</taxon>
        <taxon>Ochrophyta</taxon>
        <taxon>Bacillariophyta</taxon>
        <taxon>Bacillariophyceae</taxon>
        <taxon>Bacillariophycidae</taxon>
        <taxon>Naviculales</taxon>
        <taxon>Naviculaceae</taxon>
        <taxon>Seminavis</taxon>
    </lineage>
</organism>
<sequence>MTWVQFSLRPLTPFLASRFSSGCWGHCCCGSGAQAVDVLSTLDNIVVDDTFYVTFDGTSGGLVDSHDLAAAFTEAFNSLPLPEGSPSIIAATAVGEIPLESGIAVEFTVSSNPSGISEQVLDSSNLAQIIQSISDSLSGSGAQAVDVLTTLDGVVVPETFYVTFDGTSSGLVDSHDLGTIFTEAVNSLPLPAGSPQVVGAIAVGEIPLESGIAVEFSVSSNPSGISEQVLDASNLGEIIQSITDSLSGSGAQAVDVLSTLDNIVVDDTFYVTFDGTGGGLVDSHDLGTIFTEAFSSLPLPAGSPAIVEVIAVDEIALGSGSIAVEFAVSSSPAGISEQVLDASNLVQIIQSISDSLSGSGVQALDVLSTLDNVVVDDTFYVTFDGVGGGLVNSHDLGTIFTDAFNSLSLPEGSPTIIETTTVGVIPLGSGSIAVEFSVSSTPSSISDQILEETNLDQVLQSISDSLNGNGAQAVDVLTTLDGVVENDTLPLIPSLCQQVLLALLELLLLMKSLWRVALQLSFP</sequence>